<name>A0ABT0PMP4_9FLAO</name>
<reference evidence="2 3" key="1">
    <citation type="submission" date="2022-05" db="EMBL/GenBank/DDBJ databases">
        <authorList>
            <person name="Park J.-S."/>
        </authorList>
    </citation>
    <scope>NUCLEOTIDE SEQUENCE [LARGE SCALE GENOMIC DNA]</scope>
    <source>
        <strain evidence="2 3">2012CJ35-5</strain>
    </source>
</reference>
<evidence type="ECO:0000313" key="2">
    <source>
        <dbReference type="EMBL" id="MCL6272640.1"/>
    </source>
</evidence>
<sequence>MKTINKILVGLTLLIVWSASVTAQELMVEAVSSVSVDELPEYVVVTSENTKLIGGININIDYKKSTYEKVLRELESLLQNKKKLRIRNQTDLLNAMSKLGFEYVNAYNGKENNISLSSGKDVEVIGGQAKYRVNMVFKKKDKYQS</sequence>
<evidence type="ECO:0000256" key="1">
    <source>
        <dbReference type="SAM" id="SignalP"/>
    </source>
</evidence>
<feature type="signal peptide" evidence="1">
    <location>
        <begin position="1"/>
        <end position="23"/>
    </location>
</feature>
<dbReference type="EMBL" id="JAMFMA010000001">
    <property type="protein sequence ID" value="MCL6272640.1"/>
    <property type="molecule type" value="Genomic_DNA"/>
</dbReference>
<keyword evidence="1" id="KW-0732">Signal</keyword>
<organism evidence="2 3">
    <name type="scientific">Flagellimonas spongiicola</name>
    <dbReference type="NCBI Taxonomy" id="2942208"/>
    <lineage>
        <taxon>Bacteria</taxon>
        <taxon>Pseudomonadati</taxon>
        <taxon>Bacteroidota</taxon>
        <taxon>Flavobacteriia</taxon>
        <taxon>Flavobacteriales</taxon>
        <taxon>Flavobacteriaceae</taxon>
        <taxon>Flagellimonas</taxon>
    </lineage>
</organism>
<comment type="caution">
    <text evidence="2">The sequence shown here is derived from an EMBL/GenBank/DDBJ whole genome shotgun (WGS) entry which is preliminary data.</text>
</comment>
<feature type="chain" id="PRO_5046860481" description="DUF541 domain-containing protein" evidence="1">
    <location>
        <begin position="24"/>
        <end position="145"/>
    </location>
</feature>
<dbReference type="Proteomes" id="UP001203607">
    <property type="component" value="Unassembled WGS sequence"/>
</dbReference>
<accession>A0ABT0PMP4</accession>
<dbReference type="RefSeq" id="WP_249655826.1">
    <property type="nucleotide sequence ID" value="NZ_JAMFMA010000001.1"/>
</dbReference>
<evidence type="ECO:0008006" key="4">
    <source>
        <dbReference type="Google" id="ProtNLM"/>
    </source>
</evidence>
<protein>
    <recommendedName>
        <fullName evidence="4">DUF541 domain-containing protein</fullName>
    </recommendedName>
</protein>
<evidence type="ECO:0000313" key="3">
    <source>
        <dbReference type="Proteomes" id="UP001203607"/>
    </source>
</evidence>
<gene>
    <name evidence="2" type="ORF">M3P19_01400</name>
</gene>
<proteinExistence type="predicted"/>
<keyword evidence="3" id="KW-1185">Reference proteome</keyword>